<sequence>MSNSSSGTADVHATFSVDGPYDEIFVGDWNGDGKDTIATRVGRSVYIRNENSGPVEKSFSYAEHGDEFIVGDWNGDGVDTFAVRRGNSYHLKYTLEGGWAARIVHFGDPQDEVHVGDWDGDGDDTLAIRRGNRTMFMNGLESEKPVAASWYGLASDPSMVGDWDGDGRDTLAIRRGAFHLTNSLSSGRADAIVHLGSRGADTALVGDWDGDGRDSFGLRLDAIERDDSDAARGDDREPVDEAPAIPAGVEHSDGKPGPDSTGVPAGTVLEVHHGDLDIREPGTVIDGLDVRGYVRVRAEDVVIRNSVIRGGTAGRQDGLIKVIDGGASLLIEDSELAAADPNPGIDGLKGWNITARRVNIHSVIDGGHFWGSNVTVENSWIHDLLHYRNDPNHSDGSHDDGIQIQQGSNIRITG</sequence>
<protein>
    <submittedName>
        <fullName evidence="2">Right-handed parallel beta-helix repeat-containing protein</fullName>
    </submittedName>
</protein>
<name>A0ABT5TUT4_9MICO</name>
<evidence type="ECO:0000256" key="1">
    <source>
        <dbReference type="SAM" id="MobiDB-lite"/>
    </source>
</evidence>
<feature type="compositionally biased region" description="Basic and acidic residues" evidence="1">
    <location>
        <begin position="226"/>
        <end position="236"/>
    </location>
</feature>
<evidence type="ECO:0000313" key="2">
    <source>
        <dbReference type="EMBL" id="MDD9205819.1"/>
    </source>
</evidence>
<dbReference type="SUPFAM" id="SSF69318">
    <property type="entry name" value="Integrin alpha N-terminal domain"/>
    <property type="match status" value="1"/>
</dbReference>
<feature type="compositionally biased region" description="Polar residues" evidence="1">
    <location>
        <begin position="403"/>
        <end position="414"/>
    </location>
</feature>
<dbReference type="EMBL" id="JARACI010000670">
    <property type="protein sequence ID" value="MDD9205819.1"/>
    <property type="molecule type" value="Genomic_DNA"/>
</dbReference>
<comment type="caution">
    <text evidence="2">The sequence shown here is derived from an EMBL/GenBank/DDBJ whole genome shotgun (WGS) entry which is preliminary data.</text>
</comment>
<feature type="region of interest" description="Disordered" evidence="1">
    <location>
        <begin position="226"/>
        <end position="263"/>
    </location>
</feature>
<gene>
    <name evidence="2" type="ORF">PU560_04970</name>
</gene>
<feature type="compositionally biased region" description="Basic and acidic residues" evidence="1">
    <location>
        <begin position="392"/>
        <end position="401"/>
    </location>
</feature>
<dbReference type="InterPro" id="IPR028994">
    <property type="entry name" value="Integrin_alpha_N"/>
</dbReference>
<keyword evidence="3" id="KW-1185">Reference proteome</keyword>
<dbReference type="Proteomes" id="UP001165561">
    <property type="component" value="Unassembled WGS sequence"/>
</dbReference>
<reference evidence="2" key="1">
    <citation type="submission" date="2023-02" db="EMBL/GenBank/DDBJ databases">
        <title>Georgenia sp.10Sc9-8, isolated from a soil sample collected from the Taklamakan desert.</title>
        <authorList>
            <person name="Liu S."/>
        </authorList>
    </citation>
    <scope>NUCLEOTIDE SEQUENCE</scope>
    <source>
        <strain evidence="2">10Sc9-8</strain>
    </source>
</reference>
<organism evidence="2 3">
    <name type="scientific">Georgenia halotolerans</name>
    <dbReference type="NCBI Taxonomy" id="3028317"/>
    <lineage>
        <taxon>Bacteria</taxon>
        <taxon>Bacillati</taxon>
        <taxon>Actinomycetota</taxon>
        <taxon>Actinomycetes</taxon>
        <taxon>Micrococcales</taxon>
        <taxon>Bogoriellaceae</taxon>
        <taxon>Georgenia</taxon>
    </lineage>
</organism>
<accession>A0ABT5TUT4</accession>
<evidence type="ECO:0000313" key="3">
    <source>
        <dbReference type="Proteomes" id="UP001165561"/>
    </source>
</evidence>
<feature type="region of interest" description="Disordered" evidence="1">
    <location>
        <begin position="392"/>
        <end position="414"/>
    </location>
</feature>
<dbReference type="InterPro" id="IPR011050">
    <property type="entry name" value="Pectin_lyase_fold/virulence"/>
</dbReference>
<proteinExistence type="predicted"/>
<dbReference type="SUPFAM" id="SSF51126">
    <property type="entry name" value="Pectin lyase-like"/>
    <property type="match status" value="1"/>
</dbReference>
<feature type="non-terminal residue" evidence="2">
    <location>
        <position position="414"/>
    </location>
</feature>